<reference evidence="3" key="2">
    <citation type="journal article" date="2021" name="PeerJ">
        <title>Extensive microbial diversity within the chicken gut microbiome revealed by metagenomics and culture.</title>
        <authorList>
            <person name="Gilroy R."/>
            <person name="Ravi A."/>
            <person name="Getino M."/>
            <person name="Pursley I."/>
            <person name="Horton D.L."/>
            <person name="Alikhan N.F."/>
            <person name="Baker D."/>
            <person name="Gharbi K."/>
            <person name="Hall N."/>
            <person name="Watson M."/>
            <person name="Adriaenssens E.M."/>
            <person name="Foster-Nyarko E."/>
            <person name="Jarju S."/>
            <person name="Secka A."/>
            <person name="Antonio M."/>
            <person name="Oren A."/>
            <person name="Chaudhuri R.R."/>
            <person name="La Ragione R."/>
            <person name="Hildebrand F."/>
            <person name="Pallen M.J."/>
        </authorList>
    </citation>
    <scope>NUCLEOTIDE SEQUENCE</scope>
    <source>
        <strain evidence="3">CHK191-8634</strain>
    </source>
</reference>
<evidence type="ECO:0000313" key="3">
    <source>
        <dbReference type="EMBL" id="HIU44262.1"/>
    </source>
</evidence>
<comment type="caution">
    <text evidence="3">The sequence shown here is derived from an EMBL/GenBank/DDBJ whole genome shotgun (WGS) entry which is preliminary data.</text>
</comment>
<evidence type="ECO:0008006" key="5">
    <source>
        <dbReference type="Google" id="ProtNLM"/>
    </source>
</evidence>
<dbReference type="Proteomes" id="UP000824073">
    <property type="component" value="Unassembled WGS sequence"/>
</dbReference>
<proteinExistence type="predicted"/>
<protein>
    <recommendedName>
        <fullName evidence="5">DUF2140 family protein</fullName>
    </recommendedName>
</protein>
<accession>A0A9D1LLW0</accession>
<feature type="transmembrane region" description="Helical" evidence="2">
    <location>
        <begin position="9"/>
        <end position="29"/>
    </location>
</feature>
<keyword evidence="2" id="KW-0812">Transmembrane</keyword>
<keyword evidence="2" id="KW-0472">Membrane</keyword>
<sequence length="211" mass="22910">MNEKTKERVYLLICVFCVSMCAVLVLSMLNDTPVPIESGASEHVPPHQRQLNEVQSTPGTAERMMITEEYFSKMLSQYLPSGFPAKQISADIDASGIITLQARIARGDIENYLESNGISMNFKQQLMMSALPSDFDFSVAFACSTAPDGGTLLAVPEKLAFNGIEIEVGEIPDDLLDAIAAAANNLLLGTDYYFTDIHFTDGAIELTANAS</sequence>
<gene>
    <name evidence="3" type="ORF">IAB67_08215</name>
</gene>
<evidence type="ECO:0000256" key="2">
    <source>
        <dbReference type="SAM" id="Phobius"/>
    </source>
</evidence>
<organism evidence="3 4">
    <name type="scientific">Candidatus Ventrousia excrementavium</name>
    <dbReference type="NCBI Taxonomy" id="2840961"/>
    <lineage>
        <taxon>Bacteria</taxon>
        <taxon>Bacillati</taxon>
        <taxon>Bacillota</taxon>
        <taxon>Clostridia</taxon>
        <taxon>Eubacteriales</taxon>
        <taxon>Clostridiaceae</taxon>
        <taxon>Clostridiaceae incertae sedis</taxon>
        <taxon>Candidatus Ventrousia</taxon>
    </lineage>
</organism>
<evidence type="ECO:0000256" key="1">
    <source>
        <dbReference type="SAM" id="MobiDB-lite"/>
    </source>
</evidence>
<name>A0A9D1LLW0_9CLOT</name>
<reference evidence="3" key="1">
    <citation type="submission" date="2020-10" db="EMBL/GenBank/DDBJ databases">
        <authorList>
            <person name="Gilroy R."/>
        </authorList>
    </citation>
    <scope>NUCLEOTIDE SEQUENCE</scope>
    <source>
        <strain evidence="3">CHK191-8634</strain>
    </source>
</reference>
<evidence type="ECO:0000313" key="4">
    <source>
        <dbReference type="Proteomes" id="UP000824073"/>
    </source>
</evidence>
<dbReference type="AlphaFoldDB" id="A0A9D1LLW0"/>
<keyword evidence="2" id="KW-1133">Transmembrane helix</keyword>
<dbReference type="EMBL" id="DVMR01000061">
    <property type="protein sequence ID" value="HIU44262.1"/>
    <property type="molecule type" value="Genomic_DNA"/>
</dbReference>
<feature type="region of interest" description="Disordered" evidence="1">
    <location>
        <begin position="37"/>
        <end position="57"/>
    </location>
</feature>